<evidence type="ECO:0000256" key="1">
    <source>
        <dbReference type="SAM" id="Phobius"/>
    </source>
</evidence>
<dbReference type="InterPro" id="IPR000073">
    <property type="entry name" value="AB_hydrolase_1"/>
</dbReference>
<name>A0A1H3MRR4_9PROT</name>
<evidence type="ECO:0000313" key="4">
    <source>
        <dbReference type="Proteomes" id="UP000198640"/>
    </source>
</evidence>
<dbReference type="Gene3D" id="3.40.50.1820">
    <property type="entry name" value="alpha/beta hydrolase"/>
    <property type="match status" value="1"/>
</dbReference>
<dbReference type="InterPro" id="IPR029058">
    <property type="entry name" value="AB_hydrolase_fold"/>
</dbReference>
<evidence type="ECO:0000259" key="2">
    <source>
        <dbReference type="Pfam" id="PF12697"/>
    </source>
</evidence>
<dbReference type="Proteomes" id="UP000198640">
    <property type="component" value="Unassembled WGS sequence"/>
</dbReference>
<dbReference type="SUPFAM" id="SSF53474">
    <property type="entry name" value="alpha/beta-Hydrolases"/>
    <property type="match status" value="1"/>
</dbReference>
<reference evidence="3 4" key="1">
    <citation type="submission" date="2016-10" db="EMBL/GenBank/DDBJ databases">
        <authorList>
            <person name="de Groot N.N."/>
        </authorList>
    </citation>
    <scope>NUCLEOTIDE SEQUENCE [LARGE SCALE GENOMIC DNA]</scope>
    <source>
        <strain evidence="3 4">Nm1</strain>
    </source>
</reference>
<dbReference type="STRING" id="44576.SAMN05421881_106313"/>
<dbReference type="Pfam" id="PF12697">
    <property type="entry name" value="Abhydrolase_6"/>
    <property type="match status" value="1"/>
</dbReference>
<organism evidence="3 4">
    <name type="scientific">Nitrosomonas halophila</name>
    <dbReference type="NCBI Taxonomy" id="44576"/>
    <lineage>
        <taxon>Bacteria</taxon>
        <taxon>Pseudomonadati</taxon>
        <taxon>Pseudomonadota</taxon>
        <taxon>Betaproteobacteria</taxon>
        <taxon>Nitrosomonadales</taxon>
        <taxon>Nitrosomonadaceae</taxon>
        <taxon>Nitrosomonas</taxon>
    </lineage>
</organism>
<dbReference type="EMBL" id="FNOY01000063">
    <property type="protein sequence ID" value="SDY78789.1"/>
    <property type="molecule type" value="Genomic_DNA"/>
</dbReference>
<keyword evidence="1" id="KW-0472">Membrane</keyword>
<dbReference type="PANTHER" id="PTHR43358">
    <property type="entry name" value="ALPHA/BETA-HYDROLASE"/>
    <property type="match status" value="1"/>
</dbReference>
<dbReference type="InterPro" id="IPR052920">
    <property type="entry name" value="DNA-binding_regulatory"/>
</dbReference>
<keyword evidence="1" id="KW-1133">Transmembrane helix</keyword>
<evidence type="ECO:0000313" key="3">
    <source>
        <dbReference type="EMBL" id="SDY78789.1"/>
    </source>
</evidence>
<protein>
    <submittedName>
        <fullName evidence="3">Prolyl oligopeptidase family protein</fullName>
    </submittedName>
</protein>
<dbReference type="AlphaFoldDB" id="A0A1H3MRR4"/>
<dbReference type="PANTHER" id="PTHR43358:SF4">
    <property type="entry name" value="ALPHA_BETA HYDROLASE FOLD-1 DOMAIN-CONTAINING PROTEIN"/>
    <property type="match status" value="1"/>
</dbReference>
<sequence length="294" mass="32311">MHNRIIRWIAIQLAAIVTIIALGLIILGEIVTGPAPTAVETLLPDFPVEQVRIPAGDAYAVHGWLARGSYGKGALLLVHSMRSNRLEMLSRARFLNQQGYSVLMIDLQAHGETPGERITFGAREKADVTAATAYLRDTFPHERIGAIGVTLGAAAILLADPPLWLDALVLESLHPTLAEAVENRLRLHLGDYGAYLKFLLLPYLSLLLDLPLEALDPINRIGTLTAPVLLVAGTLDKHTTQAEAERLYAAIQSPKELWIVEGAGHYNMHTYAGRTYEARILEFLSSHLQRRQAN</sequence>
<keyword evidence="4" id="KW-1185">Reference proteome</keyword>
<keyword evidence="1" id="KW-0812">Transmembrane</keyword>
<dbReference type="RefSeq" id="WP_090415449.1">
    <property type="nucleotide sequence ID" value="NZ_FNOY01000063.1"/>
</dbReference>
<proteinExistence type="predicted"/>
<dbReference type="OrthoDB" id="9798884at2"/>
<feature type="transmembrane region" description="Helical" evidence="1">
    <location>
        <begin position="6"/>
        <end position="27"/>
    </location>
</feature>
<feature type="domain" description="AB hydrolase-1" evidence="2">
    <location>
        <begin position="75"/>
        <end position="272"/>
    </location>
</feature>
<accession>A0A1H3MRR4</accession>
<gene>
    <name evidence="3" type="ORF">SAMN05421881_106313</name>
</gene>